<gene>
    <name evidence="1" type="ORF">ACFFK0_25120</name>
</gene>
<reference evidence="1 2" key="1">
    <citation type="submission" date="2024-09" db="EMBL/GenBank/DDBJ databases">
        <authorList>
            <person name="Sun Q."/>
            <person name="Mori K."/>
        </authorList>
    </citation>
    <scope>NUCLEOTIDE SEQUENCE [LARGE SCALE GENOMIC DNA]</scope>
    <source>
        <strain evidence="1 2">CCM 7759</strain>
    </source>
</reference>
<protein>
    <submittedName>
        <fullName evidence="1">YlzJ-like family protein</fullName>
    </submittedName>
</protein>
<keyword evidence="2" id="KW-1185">Reference proteome</keyword>
<name>A0ABV6DSQ8_9BACL</name>
<dbReference type="Pfam" id="PF14035">
    <property type="entry name" value="YlzJ"/>
    <property type="match status" value="1"/>
</dbReference>
<evidence type="ECO:0000313" key="2">
    <source>
        <dbReference type="Proteomes" id="UP001589776"/>
    </source>
</evidence>
<dbReference type="RefSeq" id="WP_377473139.1">
    <property type="nucleotide sequence ID" value="NZ_JBHLWN010000101.1"/>
</dbReference>
<proteinExistence type="predicted"/>
<dbReference type="Proteomes" id="UP001589776">
    <property type="component" value="Unassembled WGS sequence"/>
</dbReference>
<evidence type="ECO:0000313" key="1">
    <source>
        <dbReference type="EMBL" id="MFC0215684.1"/>
    </source>
</evidence>
<organism evidence="1 2">
    <name type="scientific">Paenibacillus chartarius</name>
    <dbReference type="NCBI Taxonomy" id="747481"/>
    <lineage>
        <taxon>Bacteria</taxon>
        <taxon>Bacillati</taxon>
        <taxon>Bacillota</taxon>
        <taxon>Bacilli</taxon>
        <taxon>Bacillales</taxon>
        <taxon>Paenibacillaceae</taxon>
        <taxon>Paenibacillus</taxon>
    </lineage>
</organism>
<dbReference type="InterPro" id="IPR025619">
    <property type="entry name" value="YlzJ"/>
</dbReference>
<accession>A0ABV6DSQ8</accession>
<dbReference type="EMBL" id="JBHLWN010000101">
    <property type="protein sequence ID" value="MFC0215684.1"/>
    <property type="molecule type" value="Genomic_DNA"/>
</dbReference>
<sequence>MIMYTPIPLELVFDGVEDMKATAFEANVGGVQMMLEPCGERQARIVRLLSPNPQDYLKPEHAPGTIVYMAPQFGEV</sequence>
<comment type="caution">
    <text evidence="1">The sequence shown here is derived from an EMBL/GenBank/DDBJ whole genome shotgun (WGS) entry which is preliminary data.</text>
</comment>